<keyword evidence="1" id="KW-1133">Transmembrane helix</keyword>
<name>A0ABP1QVA3_9HEXA</name>
<feature type="transmembrane region" description="Helical" evidence="1">
    <location>
        <begin position="138"/>
        <end position="155"/>
    </location>
</feature>
<keyword evidence="3" id="KW-1185">Reference proteome</keyword>
<feature type="transmembrane region" description="Helical" evidence="1">
    <location>
        <begin position="161"/>
        <end position="184"/>
    </location>
</feature>
<keyword evidence="1" id="KW-0812">Transmembrane</keyword>
<evidence type="ECO:0000256" key="1">
    <source>
        <dbReference type="SAM" id="Phobius"/>
    </source>
</evidence>
<evidence type="ECO:0000313" key="3">
    <source>
        <dbReference type="Proteomes" id="UP001642540"/>
    </source>
</evidence>
<dbReference type="Proteomes" id="UP001642540">
    <property type="component" value="Unassembled WGS sequence"/>
</dbReference>
<comment type="caution">
    <text evidence="2">The sequence shown here is derived from an EMBL/GenBank/DDBJ whole genome shotgun (WGS) entry which is preliminary data.</text>
</comment>
<organism evidence="2 3">
    <name type="scientific">Orchesella dallaii</name>
    <dbReference type="NCBI Taxonomy" id="48710"/>
    <lineage>
        <taxon>Eukaryota</taxon>
        <taxon>Metazoa</taxon>
        <taxon>Ecdysozoa</taxon>
        <taxon>Arthropoda</taxon>
        <taxon>Hexapoda</taxon>
        <taxon>Collembola</taxon>
        <taxon>Entomobryomorpha</taxon>
        <taxon>Entomobryoidea</taxon>
        <taxon>Orchesellidae</taxon>
        <taxon>Orchesellinae</taxon>
        <taxon>Orchesella</taxon>
    </lineage>
</organism>
<gene>
    <name evidence="2" type="ORF">ODALV1_LOCUS15571</name>
</gene>
<dbReference type="EMBL" id="CAXLJM020000048">
    <property type="protein sequence ID" value="CAL8112275.1"/>
    <property type="molecule type" value="Genomic_DNA"/>
</dbReference>
<protein>
    <recommendedName>
        <fullName evidence="4">ABC transmembrane type-1 domain-containing protein</fullName>
    </recommendedName>
</protein>
<evidence type="ECO:0000313" key="2">
    <source>
        <dbReference type="EMBL" id="CAL8112275.1"/>
    </source>
</evidence>
<reference evidence="2 3" key="1">
    <citation type="submission" date="2024-08" db="EMBL/GenBank/DDBJ databases">
        <authorList>
            <person name="Cucini C."/>
            <person name="Frati F."/>
        </authorList>
    </citation>
    <scope>NUCLEOTIDE SEQUENCE [LARGE SCALE GENOMIC DNA]</scope>
</reference>
<proteinExistence type="predicted"/>
<evidence type="ECO:0008006" key="4">
    <source>
        <dbReference type="Google" id="ProtNLM"/>
    </source>
</evidence>
<accession>A0ABP1QVA3</accession>
<feature type="transmembrane region" description="Helical" evidence="1">
    <location>
        <begin position="48"/>
        <end position="72"/>
    </location>
</feature>
<feature type="transmembrane region" description="Helical" evidence="1">
    <location>
        <begin position="78"/>
        <end position="101"/>
    </location>
</feature>
<keyword evidence="1" id="KW-0472">Membrane</keyword>
<sequence>MPTDLMQKAFRLNHTINCYLYPYPIYWDDNSKKWKLEKNHRKLIPHYILNYGLVDCITISTIVFIFATAIIAPNAIPFQNLVVISPLLLAYPLSLMIDYVIHKYSSELASVVNWLQMETDELYRHSSSLYRNSKRSWAFLRVIATNVTILGYRLGNVSITFIGGVASLLAMNAAVSVFLIGCSFNNLSTKILQAWRAKIVFIQGTAHGKALRRAIQSVRKITLESGGIDNPVKVPNQVAKQCYSINSQKKVKIVKIPVRLCYPVYNIDGQE</sequence>